<evidence type="ECO:0000313" key="2">
    <source>
        <dbReference type="Proteomes" id="UP000827872"/>
    </source>
</evidence>
<reference evidence="1" key="1">
    <citation type="submission" date="2021-08" db="EMBL/GenBank/DDBJ databases">
        <title>The first chromosome-level gecko genome reveals the dynamic sex chromosomes of Neotropical dwarf geckos (Sphaerodactylidae: Sphaerodactylus).</title>
        <authorList>
            <person name="Pinto B.J."/>
            <person name="Keating S.E."/>
            <person name="Gamble T."/>
        </authorList>
    </citation>
    <scope>NUCLEOTIDE SEQUENCE</scope>
    <source>
        <strain evidence="1">TG3544</strain>
    </source>
</reference>
<dbReference type="EMBL" id="CM037618">
    <property type="protein sequence ID" value="KAH7999063.1"/>
    <property type="molecule type" value="Genomic_DNA"/>
</dbReference>
<organism evidence="1 2">
    <name type="scientific">Sphaerodactylus townsendi</name>
    <dbReference type="NCBI Taxonomy" id="933632"/>
    <lineage>
        <taxon>Eukaryota</taxon>
        <taxon>Metazoa</taxon>
        <taxon>Chordata</taxon>
        <taxon>Craniata</taxon>
        <taxon>Vertebrata</taxon>
        <taxon>Euteleostomi</taxon>
        <taxon>Lepidosauria</taxon>
        <taxon>Squamata</taxon>
        <taxon>Bifurcata</taxon>
        <taxon>Gekkota</taxon>
        <taxon>Sphaerodactylidae</taxon>
        <taxon>Sphaerodactylus</taxon>
    </lineage>
</organism>
<gene>
    <name evidence="1" type="ORF">K3G42_004620</name>
</gene>
<comment type="caution">
    <text evidence="1">The sequence shown here is derived from an EMBL/GenBank/DDBJ whole genome shotgun (WGS) entry which is preliminary data.</text>
</comment>
<evidence type="ECO:0000313" key="1">
    <source>
        <dbReference type="EMBL" id="KAH7999063.1"/>
    </source>
</evidence>
<accession>A0ACB8F1B4</accession>
<name>A0ACB8F1B4_9SAUR</name>
<sequence length="139" mass="16091">MPTRLFSSPPSPLVRQEVHRHPHGNRRCSHHFYGNHCGHQCSLLNHVKTREQAGPQRLSFQCLRTIQVDVQEKIIPLLEVSLCLLEGRLFLELVARITLDLGMGMDYINKLAQPKVCHQHVFNRYNNNETLKILSPCIY</sequence>
<dbReference type="Proteomes" id="UP000827872">
    <property type="component" value="Linkage Group LG05"/>
</dbReference>
<proteinExistence type="predicted"/>
<keyword evidence="2" id="KW-1185">Reference proteome</keyword>
<protein>
    <submittedName>
        <fullName evidence="1">Uncharacterized protein</fullName>
    </submittedName>
</protein>